<dbReference type="InterPro" id="IPR014722">
    <property type="entry name" value="Rib_uL2_dom2"/>
</dbReference>
<comment type="caution">
    <text evidence="8">The sequence shown here is derived from an EMBL/GenBank/DDBJ whole genome shotgun (WGS) entry which is preliminary data.</text>
</comment>
<dbReference type="EMBL" id="LCJB01000003">
    <property type="protein sequence ID" value="KKT72007.1"/>
    <property type="molecule type" value="Genomic_DNA"/>
</dbReference>
<organism evidence="8 9">
    <name type="scientific">Candidatus Uhrbacteria bacterium GW2011_GWF2_44_350</name>
    <dbReference type="NCBI Taxonomy" id="1619000"/>
    <lineage>
        <taxon>Bacteria</taxon>
        <taxon>Candidatus Uhriibacteriota</taxon>
    </lineage>
</organism>
<dbReference type="HAMAP" id="MF_01326_B">
    <property type="entry name" value="Ribosomal_uL24_B"/>
    <property type="match status" value="1"/>
</dbReference>
<dbReference type="InterPro" id="IPR008991">
    <property type="entry name" value="Translation_prot_SH3-like_sf"/>
</dbReference>
<evidence type="ECO:0000256" key="6">
    <source>
        <dbReference type="RuleBase" id="RU003477"/>
    </source>
</evidence>
<dbReference type="GO" id="GO:0006412">
    <property type="term" value="P:translation"/>
    <property type="evidence" value="ECO:0007669"/>
    <property type="project" value="UniProtKB-UniRule"/>
</dbReference>
<dbReference type="AlphaFoldDB" id="A0A0G1LT46"/>
<dbReference type="InterPro" id="IPR005825">
    <property type="entry name" value="Ribosomal_uL24_CS"/>
</dbReference>
<evidence type="ECO:0000256" key="2">
    <source>
        <dbReference type="ARBA" id="ARBA00022980"/>
    </source>
</evidence>
<evidence type="ECO:0000256" key="1">
    <source>
        <dbReference type="ARBA" id="ARBA00010618"/>
    </source>
</evidence>
<dbReference type="Gene3D" id="2.30.30.30">
    <property type="match status" value="1"/>
</dbReference>
<dbReference type="PANTHER" id="PTHR12903">
    <property type="entry name" value="MITOCHONDRIAL RIBOSOMAL PROTEIN L24"/>
    <property type="match status" value="1"/>
</dbReference>
<comment type="function">
    <text evidence="5">One of the proteins that surrounds the polypeptide exit tunnel on the outside of the subunit.</text>
</comment>
<dbReference type="NCBIfam" id="TIGR01079">
    <property type="entry name" value="rplX_bact"/>
    <property type="match status" value="1"/>
</dbReference>
<evidence type="ECO:0000259" key="7">
    <source>
        <dbReference type="SMART" id="SM00739"/>
    </source>
</evidence>
<evidence type="ECO:0000313" key="9">
    <source>
        <dbReference type="Proteomes" id="UP000034154"/>
    </source>
</evidence>
<dbReference type="InterPro" id="IPR057264">
    <property type="entry name" value="Ribosomal_uL24_C"/>
</dbReference>
<dbReference type="SMART" id="SM00739">
    <property type="entry name" value="KOW"/>
    <property type="match status" value="1"/>
</dbReference>
<keyword evidence="3 5" id="KW-0687">Ribonucleoprotein</keyword>
<gene>
    <name evidence="5" type="primary">rplX</name>
    <name evidence="8" type="ORF">UW63_C0003G0024</name>
</gene>
<name>A0A0G1LT46_9BACT</name>
<dbReference type="PATRIC" id="fig|1619000.3.peg.75"/>
<sequence>MKIKTGDMVRVLAGKDKGKQGKVLQVFPKLERVVVEGLNLCVRHLRSRRRGDAGQKITFPAPLQVSNLQLISPKSGTGGRIGKKIIEKDGKKTTVRVIRRRGTSEDIE</sequence>
<dbReference type="GO" id="GO:0003735">
    <property type="term" value="F:structural constituent of ribosome"/>
    <property type="evidence" value="ECO:0007669"/>
    <property type="project" value="InterPro"/>
</dbReference>
<dbReference type="GO" id="GO:1990904">
    <property type="term" value="C:ribonucleoprotein complex"/>
    <property type="evidence" value="ECO:0007669"/>
    <property type="project" value="UniProtKB-KW"/>
</dbReference>
<dbReference type="GO" id="GO:0005840">
    <property type="term" value="C:ribosome"/>
    <property type="evidence" value="ECO:0007669"/>
    <property type="project" value="UniProtKB-KW"/>
</dbReference>
<accession>A0A0G1LT46</accession>
<comment type="subunit">
    <text evidence="5">Part of the 50S ribosomal subunit.</text>
</comment>
<reference evidence="8 9" key="1">
    <citation type="journal article" date="2015" name="Nature">
        <title>rRNA introns, odd ribosomes, and small enigmatic genomes across a large radiation of phyla.</title>
        <authorList>
            <person name="Brown C.T."/>
            <person name="Hug L.A."/>
            <person name="Thomas B.C."/>
            <person name="Sharon I."/>
            <person name="Castelle C.J."/>
            <person name="Singh A."/>
            <person name="Wilkins M.J."/>
            <person name="Williams K.H."/>
            <person name="Banfield J.F."/>
        </authorList>
    </citation>
    <scope>NUCLEOTIDE SEQUENCE [LARGE SCALE GENOMIC DNA]</scope>
</reference>
<keyword evidence="2 5" id="KW-0689">Ribosomal protein</keyword>
<feature type="domain" description="KOW" evidence="7">
    <location>
        <begin position="2"/>
        <end position="29"/>
    </location>
</feature>
<protein>
    <recommendedName>
        <fullName evidence="4 5">Large ribosomal subunit protein uL24</fullName>
    </recommendedName>
</protein>
<proteinExistence type="inferred from homology"/>
<comment type="similarity">
    <text evidence="1 5 6">Belongs to the universal ribosomal protein uL24 family.</text>
</comment>
<dbReference type="Pfam" id="PF00467">
    <property type="entry name" value="KOW"/>
    <property type="match status" value="1"/>
</dbReference>
<dbReference type="GO" id="GO:0019843">
    <property type="term" value="F:rRNA binding"/>
    <property type="evidence" value="ECO:0007669"/>
    <property type="project" value="UniProtKB-UniRule"/>
</dbReference>
<keyword evidence="5" id="KW-0699">rRNA-binding</keyword>
<evidence type="ECO:0000256" key="4">
    <source>
        <dbReference type="ARBA" id="ARBA00035206"/>
    </source>
</evidence>
<dbReference type="Pfam" id="PF17136">
    <property type="entry name" value="ribosomal_L24"/>
    <property type="match status" value="1"/>
</dbReference>
<dbReference type="PROSITE" id="PS01108">
    <property type="entry name" value="RIBOSOMAL_L24"/>
    <property type="match status" value="1"/>
</dbReference>
<keyword evidence="5" id="KW-0694">RNA-binding</keyword>
<evidence type="ECO:0000256" key="5">
    <source>
        <dbReference type="HAMAP-Rule" id="MF_01326"/>
    </source>
</evidence>
<dbReference type="InterPro" id="IPR005824">
    <property type="entry name" value="KOW"/>
</dbReference>
<comment type="function">
    <text evidence="5">One of two assembly initiator proteins, it binds directly to the 5'-end of the 23S rRNA, where it nucleates assembly of the 50S subunit.</text>
</comment>
<dbReference type="InterPro" id="IPR003256">
    <property type="entry name" value="Ribosomal_uL24"/>
</dbReference>
<evidence type="ECO:0000313" key="8">
    <source>
        <dbReference type="EMBL" id="KKT72007.1"/>
    </source>
</evidence>
<dbReference type="SUPFAM" id="SSF50104">
    <property type="entry name" value="Translation proteins SH3-like domain"/>
    <property type="match status" value="1"/>
</dbReference>
<dbReference type="Proteomes" id="UP000034154">
    <property type="component" value="Unassembled WGS sequence"/>
</dbReference>
<dbReference type="CDD" id="cd06089">
    <property type="entry name" value="KOW_RPL26"/>
    <property type="match status" value="1"/>
</dbReference>
<evidence type="ECO:0000256" key="3">
    <source>
        <dbReference type="ARBA" id="ARBA00023274"/>
    </source>
</evidence>
<dbReference type="InterPro" id="IPR041988">
    <property type="entry name" value="Ribosomal_uL24_KOW"/>
</dbReference>